<evidence type="ECO:0000313" key="7">
    <source>
        <dbReference type="EMBL" id="CAB3749068.1"/>
    </source>
</evidence>
<dbReference type="PROSITE" id="PS51257">
    <property type="entry name" value="PROKAR_LIPOPROTEIN"/>
    <property type="match status" value="1"/>
</dbReference>
<dbReference type="PANTHER" id="PTHR43863">
    <property type="entry name" value="HYDROLASE, PUTATIVE (AFU_ORTHOLOGUE AFUA_1G03140)-RELATED"/>
    <property type="match status" value="1"/>
</dbReference>
<dbReference type="GO" id="GO:0030246">
    <property type="term" value="F:carbohydrate binding"/>
    <property type="evidence" value="ECO:0007669"/>
    <property type="project" value="InterPro"/>
</dbReference>
<dbReference type="InterPro" id="IPR000322">
    <property type="entry name" value="Glyco_hydro_31_TIM"/>
</dbReference>
<dbReference type="GO" id="GO:0005975">
    <property type="term" value="P:carbohydrate metabolic process"/>
    <property type="evidence" value="ECO:0007669"/>
    <property type="project" value="InterPro"/>
</dbReference>
<dbReference type="Pfam" id="PF01055">
    <property type="entry name" value="Glyco_hydro_31_2nd"/>
    <property type="match status" value="1"/>
</dbReference>
<keyword evidence="4" id="KW-0732">Signal</keyword>
<dbReference type="InterPro" id="IPR013780">
    <property type="entry name" value="Glyco_hydro_b"/>
</dbReference>
<proteinExistence type="inferred from homology"/>
<evidence type="ECO:0000313" key="8">
    <source>
        <dbReference type="Proteomes" id="UP000494363"/>
    </source>
</evidence>
<keyword evidence="8" id="KW-1185">Reference proteome</keyword>
<dbReference type="Gene3D" id="3.20.20.80">
    <property type="entry name" value="Glycosidases"/>
    <property type="match status" value="1"/>
</dbReference>
<evidence type="ECO:0000259" key="6">
    <source>
        <dbReference type="Pfam" id="PF21365"/>
    </source>
</evidence>
<keyword evidence="2" id="KW-0326">Glycosidase</keyword>
<feature type="compositionally biased region" description="Low complexity" evidence="3">
    <location>
        <begin position="28"/>
        <end position="44"/>
    </location>
</feature>
<keyword evidence="2" id="KW-0378">Hydrolase</keyword>
<feature type="region of interest" description="Disordered" evidence="3">
    <location>
        <begin position="28"/>
        <end position="48"/>
    </location>
</feature>
<accession>A0A6J5D4E8</accession>
<protein>
    <recommendedName>
        <fullName evidence="9">Alpha-D-xyloside xylohydrolase</fullName>
    </recommendedName>
</protein>
<evidence type="ECO:0000259" key="5">
    <source>
        <dbReference type="Pfam" id="PF01055"/>
    </source>
</evidence>
<dbReference type="AlphaFoldDB" id="A0A6J5D4E8"/>
<dbReference type="InterPro" id="IPR051816">
    <property type="entry name" value="Glycosyl_Hydrolase_31"/>
</dbReference>
<feature type="signal peptide" evidence="4">
    <location>
        <begin position="1"/>
        <end position="24"/>
    </location>
</feature>
<dbReference type="SUPFAM" id="SSF51011">
    <property type="entry name" value="Glycosyl hydrolase domain"/>
    <property type="match status" value="1"/>
</dbReference>
<dbReference type="SUPFAM" id="SSF51445">
    <property type="entry name" value="(Trans)glycosidases"/>
    <property type="match status" value="1"/>
</dbReference>
<evidence type="ECO:0008006" key="9">
    <source>
        <dbReference type="Google" id="ProtNLM"/>
    </source>
</evidence>
<sequence>MNALKSLKTYMLALSVLCTLSACGSSSDSGNAPGSGSAGNSNGSTDALTVTQSDSQFTINDGATRFTLDRADWHANWADASGNTLFEDATPSAQTQQVNPDFAQFNDRENGIDEAYPGLPQVTYRPFAYLNGAQWHYATGVSAVNVTGNTASVSVTTDDGLGATLTLTYPGDGTVKLHYAPAATGVTAVSTSWQSPGTQAYFGGGQRFSSVNLRGTALPLWISHGPGSNRQTSTNEIAASFFWSPSGSGAAIDSDARGEIVFAKNDERPDAVRATIENDALDLVYYHGTPKQILTAYTARVGRPQWTPPDWMWRPMVWQDGDTSTASVMALVDGMHSRNIPLGAVWLDNPWDAGKGSFNFDPSRFADPDGLIQQLHAQNVRLMVWLSPYYDGTFLTDAAAMGFTITGTRPDNNEATYFPPRGLDVHVDFTNPGAYASWRDGLRALIRRGVDGVKVDRGEEDLSDTSVWHNGLPNPLNHNAYIDAYHKAIFDAFKAERPNGDFTILARGGWNGSMRWAGHWEADNQSAPGEDGLTQALRGLESQAMSGFSFTGGDVGGFAGGRQNAGEAGASNPLLTPTEGTYILWTELGALSPVMQTPVAPWWVSDNAVTVYRRYATLHDRLVPYIAAAARQNIADGTPIVQPLPFAFPGDASAVAADDEYLFGPDLLVAPATSVLASLGVGARKVYFPAGTWHDFWTGETIVGPQTRSFVPAMDKLPLYVRDGAVLPAGVSAAQLP</sequence>
<name>A0A6J5D4E8_9BURK</name>
<feature type="domain" description="Glycosyl hydrolase family 31 C-terminal" evidence="6">
    <location>
        <begin position="637"/>
        <end position="727"/>
    </location>
</feature>
<evidence type="ECO:0000256" key="2">
    <source>
        <dbReference type="RuleBase" id="RU361185"/>
    </source>
</evidence>
<gene>
    <name evidence="7" type="ORF">LMG29542_00856</name>
</gene>
<dbReference type="InterPro" id="IPR048395">
    <property type="entry name" value="Glyco_hydro_31_C"/>
</dbReference>
<dbReference type="Pfam" id="PF21365">
    <property type="entry name" value="Glyco_hydro_31_3rd"/>
    <property type="match status" value="1"/>
</dbReference>
<evidence type="ECO:0000256" key="4">
    <source>
        <dbReference type="SAM" id="SignalP"/>
    </source>
</evidence>
<comment type="similarity">
    <text evidence="1 2">Belongs to the glycosyl hydrolase 31 family.</text>
</comment>
<dbReference type="Proteomes" id="UP000494363">
    <property type="component" value="Unassembled WGS sequence"/>
</dbReference>
<evidence type="ECO:0000256" key="1">
    <source>
        <dbReference type="ARBA" id="ARBA00007806"/>
    </source>
</evidence>
<dbReference type="InterPro" id="IPR017853">
    <property type="entry name" value="GH"/>
</dbReference>
<dbReference type="PANTHER" id="PTHR43863:SF2">
    <property type="entry name" value="MALTASE-GLUCOAMYLASE"/>
    <property type="match status" value="1"/>
</dbReference>
<dbReference type="SUPFAM" id="SSF74650">
    <property type="entry name" value="Galactose mutarotase-like"/>
    <property type="match status" value="1"/>
</dbReference>
<dbReference type="Gene3D" id="2.60.40.1760">
    <property type="entry name" value="glycosyl hydrolase (family 31)"/>
    <property type="match status" value="1"/>
</dbReference>
<dbReference type="Gene3D" id="2.60.40.1180">
    <property type="entry name" value="Golgi alpha-mannosidase II"/>
    <property type="match status" value="1"/>
</dbReference>
<feature type="chain" id="PRO_5026794525" description="Alpha-D-xyloside xylohydrolase" evidence="4">
    <location>
        <begin position="25"/>
        <end position="737"/>
    </location>
</feature>
<feature type="domain" description="Glycoside hydrolase family 31 TIM barrel" evidence="5">
    <location>
        <begin position="322"/>
        <end position="627"/>
    </location>
</feature>
<evidence type="ECO:0000256" key="3">
    <source>
        <dbReference type="SAM" id="MobiDB-lite"/>
    </source>
</evidence>
<dbReference type="InterPro" id="IPR011013">
    <property type="entry name" value="Gal_mutarotase_sf_dom"/>
</dbReference>
<dbReference type="EMBL" id="CADIKH010000003">
    <property type="protein sequence ID" value="CAB3749068.1"/>
    <property type="molecule type" value="Genomic_DNA"/>
</dbReference>
<dbReference type="RefSeq" id="WP_175225201.1">
    <property type="nucleotide sequence ID" value="NZ_CADIKH010000003.1"/>
</dbReference>
<dbReference type="GO" id="GO:0004553">
    <property type="term" value="F:hydrolase activity, hydrolyzing O-glycosyl compounds"/>
    <property type="evidence" value="ECO:0007669"/>
    <property type="project" value="InterPro"/>
</dbReference>
<organism evidence="7 8">
    <name type="scientific">Paraburkholderia humisilvae</name>
    <dbReference type="NCBI Taxonomy" id="627669"/>
    <lineage>
        <taxon>Bacteria</taxon>
        <taxon>Pseudomonadati</taxon>
        <taxon>Pseudomonadota</taxon>
        <taxon>Betaproteobacteria</taxon>
        <taxon>Burkholderiales</taxon>
        <taxon>Burkholderiaceae</taxon>
        <taxon>Paraburkholderia</taxon>
    </lineage>
</organism>
<reference evidence="7 8" key="1">
    <citation type="submission" date="2020-04" db="EMBL/GenBank/DDBJ databases">
        <authorList>
            <person name="De Canck E."/>
        </authorList>
    </citation>
    <scope>NUCLEOTIDE SEQUENCE [LARGE SCALE GENOMIC DNA]</scope>
    <source>
        <strain evidence="7 8">LMG 29542</strain>
    </source>
</reference>
<dbReference type="CDD" id="cd14752">
    <property type="entry name" value="GH31_N"/>
    <property type="match status" value="1"/>
</dbReference>